<evidence type="ECO:0000256" key="6">
    <source>
        <dbReference type="SAM" id="Phobius"/>
    </source>
</evidence>
<keyword evidence="2" id="KW-0378">Hydrolase</keyword>
<dbReference type="GO" id="GO:0016791">
    <property type="term" value="F:phosphatase activity"/>
    <property type="evidence" value="ECO:0007669"/>
    <property type="project" value="TreeGrafter"/>
</dbReference>
<proteinExistence type="inferred from homology"/>
<dbReference type="GeneID" id="111599320"/>
<evidence type="ECO:0000256" key="5">
    <source>
        <dbReference type="ARBA" id="ARBA00041499"/>
    </source>
</evidence>
<comment type="catalytic activity">
    <reaction evidence="3">
        <text>3-O-[beta-D-GlcA-(1-&gt;3)-beta-D-Gal-(1-&gt;3)-beta-D-Gal-(1-&gt;4)-beta-D-2-O-P-Xyl]-L-seryl-[protein] + H2O = 3-O-(beta-D-GlcA-(1-&gt;3)-beta-D-Gal-(1-&gt;3)-beta-D-Gal-(1-&gt;4)-beta-D-Xyl)-L-seryl-[protein] + phosphate</text>
        <dbReference type="Rhea" id="RHEA:56512"/>
        <dbReference type="Rhea" id="RHEA-COMP:12573"/>
        <dbReference type="Rhea" id="RHEA-COMP:14559"/>
        <dbReference type="ChEBI" id="CHEBI:15377"/>
        <dbReference type="ChEBI" id="CHEBI:43474"/>
        <dbReference type="ChEBI" id="CHEBI:132093"/>
        <dbReference type="ChEBI" id="CHEBI:140495"/>
    </reaction>
</comment>
<gene>
    <name evidence="8" type="primary">LOC111599320</name>
</gene>
<keyword evidence="6" id="KW-0472">Membrane</keyword>
<evidence type="ECO:0000256" key="3">
    <source>
        <dbReference type="ARBA" id="ARBA00036311"/>
    </source>
</evidence>
<organism evidence="7 8">
    <name type="scientific">Drosophila hydei</name>
    <name type="common">Fruit fly</name>
    <dbReference type="NCBI Taxonomy" id="7224"/>
    <lineage>
        <taxon>Eukaryota</taxon>
        <taxon>Metazoa</taxon>
        <taxon>Ecdysozoa</taxon>
        <taxon>Arthropoda</taxon>
        <taxon>Hexapoda</taxon>
        <taxon>Insecta</taxon>
        <taxon>Pterygota</taxon>
        <taxon>Neoptera</taxon>
        <taxon>Endopterygota</taxon>
        <taxon>Diptera</taxon>
        <taxon>Brachycera</taxon>
        <taxon>Muscomorpha</taxon>
        <taxon>Ephydroidea</taxon>
        <taxon>Drosophilidae</taxon>
        <taxon>Drosophila</taxon>
    </lineage>
</organism>
<dbReference type="InterPro" id="IPR050645">
    <property type="entry name" value="Histidine_acid_phosphatase"/>
</dbReference>
<comment type="similarity">
    <text evidence="1">Belongs to the histidine acid phosphatase family.</text>
</comment>
<dbReference type="AlphaFoldDB" id="A0A6J1LUH2"/>
<evidence type="ECO:0000313" key="8">
    <source>
        <dbReference type="RefSeq" id="XP_023170703.2"/>
    </source>
</evidence>
<dbReference type="Proteomes" id="UP000504633">
    <property type="component" value="Unplaced"/>
</dbReference>
<dbReference type="Gene3D" id="3.40.50.1240">
    <property type="entry name" value="Phosphoglycerate mutase-like"/>
    <property type="match status" value="1"/>
</dbReference>
<evidence type="ECO:0000256" key="1">
    <source>
        <dbReference type="ARBA" id="ARBA00005375"/>
    </source>
</evidence>
<name>A0A6J1LUH2_DROHY</name>
<dbReference type="GO" id="GO:0005794">
    <property type="term" value="C:Golgi apparatus"/>
    <property type="evidence" value="ECO:0007669"/>
    <property type="project" value="TreeGrafter"/>
</dbReference>
<evidence type="ECO:0000256" key="2">
    <source>
        <dbReference type="ARBA" id="ARBA00022801"/>
    </source>
</evidence>
<dbReference type="PANTHER" id="PTHR11567">
    <property type="entry name" value="ACID PHOSPHATASE-RELATED"/>
    <property type="match status" value="1"/>
</dbReference>
<dbReference type="SUPFAM" id="SSF53254">
    <property type="entry name" value="Phosphoglycerate mutase-like"/>
    <property type="match status" value="1"/>
</dbReference>
<dbReference type="GO" id="GO:0006024">
    <property type="term" value="P:glycosaminoglycan biosynthetic process"/>
    <property type="evidence" value="ECO:0007669"/>
    <property type="project" value="TreeGrafter"/>
</dbReference>
<sequence>MKLLLKELTRLTTQHRTFYCYMLLSIWIFLLIAGMYRYMGNVERLGNPGSGFGIGTASSGLGPGAGGSDAASSAQRFAKYRERCAPLNQLTRLDDGGILEGWKLQGVLLVIRHGDRGAMSHVHANGINCGVPADGDSLVNRYRSFLQNSSSSASGSNHLYWSKVGPFHGFPLLPATERGCPLGQLTYKGIAQLLHVGDIMHQIYAHPLGLLLKPNALKLGVDTTPHTLLNSDEVVVFTTRYRRTFQSALALLFALLPADKWLALNVRESHSMAFCFSDCSCGQSLVLRKRLMQLADRQLVKRSDVLAVMQWIGGTLIQHTANEGGVTNPFEVVDAMLTVLCHDAALPCRKRNGSRTASTRTHNPELVDVINIDQDEANLANLMPGAAAAAELEQQQQQQQLEEEEAEAAAPNGGCVQASQVDALMSFADELSLRTAQHVYYKRAGLLRSYGMIRHIVGYMLKMISGDRTKFVLYSGHDCTMQYLTAALGIISNRDGKTISYASRLAFEVYRSDAHTDYYFRVVYNGRDVTQQIDFCEGGKSLRVTRDSRGNKADLCPIENIIRFLHEDYFGPLNATNFKEACAASVVQSAKANEF</sequence>
<dbReference type="Pfam" id="PF00328">
    <property type="entry name" value="His_Phos_2"/>
    <property type="match status" value="1"/>
</dbReference>
<evidence type="ECO:0000256" key="4">
    <source>
        <dbReference type="ARBA" id="ARBA00040357"/>
    </source>
</evidence>
<dbReference type="InterPro" id="IPR000560">
    <property type="entry name" value="His_Pase_clade-2"/>
</dbReference>
<keyword evidence="7" id="KW-1185">Reference proteome</keyword>
<dbReference type="InterPro" id="IPR029033">
    <property type="entry name" value="His_PPase_superfam"/>
</dbReference>
<reference evidence="8" key="1">
    <citation type="submission" date="2025-08" db="UniProtKB">
        <authorList>
            <consortium name="RefSeq"/>
        </authorList>
    </citation>
    <scope>IDENTIFICATION</scope>
    <source>
        <strain evidence="8">15085-1641.00</strain>
        <tissue evidence="8">Whole body</tissue>
    </source>
</reference>
<evidence type="ECO:0000313" key="7">
    <source>
        <dbReference type="Proteomes" id="UP000504633"/>
    </source>
</evidence>
<dbReference type="OrthoDB" id="10262962at2759"/>
<accession>A0A6J1LUH2</accession>
<dbReference type="PANTHER" id="PTHR11567:SF110">
    <property type="entry name" value="2-PHOSPHOXYLOSE PHOSPHATASE 1"/>
    <property type="match status" value="1"/>
</dbReference>
<dbReference type="GO" id="GO:0050650">
    <property type="term" value="P:chondroitin sulfate proteoglycan biosynthetic process"/>
    <property type="evidence" value="ECO:0007669"/>
    <property type="project" value="TreeGrafter"/>
</dbReference>
<keyword evidence="6" id="KW-1133">Transmembrane helix</keyword>
<feature type="transmembrane region" description="Helical" evidence="6">
    <location>
        <begin position="21"/>
        <end position="39"/>
    </location>
</feature>
<dbReference type="KEGG" id="dhe:111599320"/>
<protein>
    <recommendedName>
        <fullName evidence="4">2-phosphoxylose phosphatase 1</fullName>
    </recommendedName>
    <alternativeName>
        <fullName evidence="5">Acid phosphatase-like protein 2</fullName>
    </alternativeName>
</protein>
<keyword evidence="6" id="KW-0812">Transmembrane</keyword>
<dbReference type="OMA" id="DWEWNYY"/>
<dbReference type="RefSeq" id="XP_023170703.2">
    <property type="nucleotide sequence ID" value="XM_023314935.2"/>
</dbReference>